<gene>
    <name evidence="1" type="ORF">PHYPA_029029</name>
</gene>
<dbReference type="Gramene" id="Pp3c24_13410V3.1">
    <property type="protein sequence ID" value="PAC:32910952.CDS.1"/>
    <property type="gene ID" value="Pp3c24_13410"/>
</dbReference>
<reference evidence="1 3" key="2">
    <citation type="journal article" date="2018" name="Plant J.">
        <title>The Physcomitrella patens chromosome-scale assembly reveals moss genome structure and evolution.</title>
        <authorList>
            <person name="Lang D."/>
            <person name="Ullrich K.K."/>
            <person name="Murat F."/>
            <person name="Fuchs J."/>
            <person name="Jenkins J."/>
            <person name="Haas F.B."/>
            <person name="Piednoel M."/>
            <person name="Gundlach H."/>
            <person name="Van Bel M."/>
            <person name="Meyberg R."/>
            <person name="Vives C."/>
            <person name="Morata J."/>
            <person name="Symeonidi A."/>
            <person name="Hiss M."/>
            <person name="Muchero W."/>
            <person name="Kamisugi Y."/>
            <person name="Saleh O."/>
            <person name="Blanc G."/>
            <person name="Decker E.L."/>
            <person name="van Gessel N."/>
            <person name="Grimwood J."/>
            <person name="Hayes R.D."/>
            <person name="Graham S.W."/>
            <person name="Gunter L.E."/>
            <person name="McDaniel S.F."/>
            <person name="Hoernstein S.N.W."/>
            <person name="Larsson A."/>
            <person name="Li F.W."/>
            <person name="Perroud P.F."/>
            <person name="Phillips J."/>
            <person name="Ranjan P."/>
            <person name="Rokshar D.S."/>
            <person name="Rothfels C.J."/>
            <person name="Schneider L."/>
            <person name="Shu S."/>
            <person name="Stevenson D.W."/>
            <person name="Thummler F."/>
            <person name="Tillich M."/>
            <person name="Villarreal Aguilar J.C."/>
            <person name="Widiez T."/>
            <person name="Wong G.K."/>
            <person name="Wymore A."/>
            <person name="Zhang Y."/>
            <person name="Zimmer A.D."/>
            <person name="Quatrano R.S."/>
            <person name="Mayer K.F.X."/>
            <person name="Goodstein D."/>
            <person name="Casacuberta J.M."/>
            <person name="Vandepoele K."/>
            <person name="Reski R."/>
            <person name="Cuming A.C."/>
            <person name="Tuskan G.A."/>
            <person name="Maumus F."/>
            <person name="Salse J."/>
            <person name="Schmutz J."/>
            <person name="Rensing S.A."/>
        </authorList>
    </citation>
    <scope>NUCLEOTIDE SEQUENCE [LARGE SCALE GENOMIC DNA]</scope>
    <source>
        <strain evidence="2 3">cv. Gransden 2004</strain>
    </source>
</reference>
<sequence length="86" mass="10164">MSGVRSIWSRRPWRETTNVRMILTNLVSKLECRDSRHSCNLCAGSCECLKYYVVIVEWAIRASLWSSESDFLNKSFIAYYLRHIKK</sequence>
<evidence type="ECO:0000313" key="3">
    <source>
        <dbReference type="Proteomes" id="UP000006727"/>
    </source>
</evidence>
<name>A0A2K1IGN1_PHYPA</name>
<keyword evidence="3" id="KW-1185">Reference proteome</keyword>
<dbReference type="InParanoid" id="A0A2K1IGN1"/>
<dbReference type="EnsemblPlants" id="Pp3c24_13410V3.1">
    <property type="protein sequence ID" value="PAC:32910952.CDS.1"/>
    <property type="gene ID" value="Pp3c24_13410"/>
</dbReference>
<dbReference type="Proteomes" id="UP000006727">
    <property type="component" value="Chromosome 24"/>
</dbReference>
<evidence type="ECO:0000313" key="2">
    <source>
        <dbReference type="EnsemblPlants" id="PAC:32910952.CDS.1"/>
    </source>
</evidence>
<evidence type="ECO:0000313" key="1">
    <source>
        <dbReference type="EMBL" id="PNR28437.1"/>
    </source>
</evidence>
<accession>A0A2K1IGN1</accession>
<dbReference type="EMBL" id="ABEU02000024">
    <property type="protein sequence ID" value="PNR28437.1"/>
    <property type="molecule type" value="Genomic_DNA"/>
</dbReference>
<reference evidence="2" key="3">
    <citation type="submission" date="2020-12" db="UniProtKB">
        <authorList>
            <consortium name="EnsemblPlants"/>
        </authorList>
    </citation>
    <scope>IDENTIFICATION</scope>
</reference>
<proteinExistence type="predicted"/>
<dbReference type="AlphaFoldDB" id="A0A2K1IGN1"/>
<protein>
    <submittedName>
        <fullName evidence="1 2">Uncharacterized protein</fullName>
    </submittedName>
</protein>
<organism evidence="1">
    <name type="scientific">Physcomitrium patens</name>
    <name type="common">Spreading-leaved earth moss</name>
    <name type="synonym">Physcomitrella patens</name>
    <dbReference type="NCBI Taxonomy" id="3218"/>
    <lineage>
        <taxon>Eukaryota</taxon>
        <taxon>Viridiplantae</taxon>
        <taxon>Streptophyta</taxon>
        <taxon>Embryophyta</taxon>
        <taxon>Bryophyta</taxon>
        <taxon>Bryophytina</taxon>
        <taxon>Bryopsida</taxon>
        <taxon>Funariidae</taxon>
        <taxon>Funariales</taxon>
        <taxon>Funariaceae</taxon>
        <taxon>Physcomitrium</taxon>
    </lineage>
</organism>
<reference evidence="1 3" key="1">
    <citation type="journal article" date="2008" name="Science">
        <title>The Physcomitrella genome reveals evolutionary insights into the conquest of land by plants.</title>
        <authorList>
            <person name="Rensing S."/>
            <person name="Lang D."/>
            <person name="Zimmer A."/>
            <person name="Terry A."/>
            <person name="Salamov A."/>
            <person name="Shapiro H."/>
            <person name="Nishiyama T."/>
            <person name="Perroud P.-F."/>
            <person name="Lindquist E."/>
            <person name="Kamisugi Y."/>
            <person name="Tanahashi T."/>
            <person name="Sakakibara K."/>
            <person name="Fujita T."/>
            <person name="Oishi K."/>
            <person name="Shin-I T."/>
            <person name="Kuroki Y."/>
            <person name="Toyoda A."/>
            <person name="Suzuki Y."/>
            <person name="Hashimoto A."/>
            <person name="Yamaguchi K."/>
            <person name="Sugano A."/>
            <person name="Kohara Y."/>
            <person name="Fujiyama A."/>
            <person name="Anterola A."/>
            <person name="Aoki S."/>
            <person name="Ashton N."/>
            <person name="Barbazuk W.B."/>
            <person name="Barker E."/>
            <person name="Bennetzen J."/>
            <person name="Bezanilla M."/>
            <person name="Blankenship R."/>
            <person name="Cho S.H."/>
            <person name="Dutcher S."/>
            <person name="Estelle M."/>
            <person name="Fawcett J.A."/>
            <person name="Gundlach H."/>
            <person name="Hanada K."/>
            <person name="Heyl A."/>
            <person name="Hicks K.A."/>
            <person name="Hugh J."/>
            <person name="Lohr M."/>
            <person name="Mayer K."/>
            <person name="Melkozernov A."/>
            <person name="Murata T."/>
            <person name="Nelson D."/>
            <person name="Pils B."/>
            <person name="Prigge M."/>
            <person name="Reiss B."/>
            <person name="Renner T."/>
            <person name="Rombauts S."/>
            <person name="Rushton P."/>
            <person name="Sanderfoot A."/>
            <person name="Schween G."/>
            <person name="Shiu S.-H."/>
            <person name="Stueber K."/>
            <person name="Theodoulou F.L."/>
            <person name="Tu H."/>
            <person name="Van de Peer Y."/>
            <person name="Verrier P.J."/>
            <person name="Waters E."/>
            <person name="Wood A."/>
            <person name="Yang L."/>
            <person name="Cove D."/>
            <person name="Cuming A."/>
            <person name="Hasebe M."/>
            <person name="Lucas S."/>
            <person name="Mishler D.B."/>
            <person name="Reski R."/>
            <person name="Grigoriev I."/>
            <person name="Quatrano R.S."/>
            <person name="Boore J.L."/>
        </authorList>
    </citation>
    <scope>NUCLEOTIDE SEQUENCE [LARGE SCALE GENOMIC DNA]</scope>
    <source>
        <strain evidence="2 3">cv. Gransden 2004</strain>
    </source>
</reference>